<evidence type="ECO:0000256" key="1">
    <source>
        <dbReference type="SAM" id="MobiDB-lite"/>
    </source>
</evidence>
<feature type="compositionally biased region" description="Basic and acidic residues" evidence="1">
    <location>
        <begin position="88"/>
        <end position="100"/>
    </location>
</feature>
<reference evidence="2" key="2">
    <citation type="submission" date="2020-11" db="EMBL/GenBank/DDBJ databases">
        <authorList>
            <person name="McCartney M.A."/>
            <person name="Auch B."/>
            <person name="Kono T."/>
            <person name="Mallez S."/>
            <person name="Becker A."/>
            <person name="Gohl D.M."/>
            <person name="Silverstein K.A.T."/>
            <person name="Koren S."/>
            <person name="Bechman K.B."/>
            <person name="Herman A."/>
            <person name="Abrahante J.E."/>
            <person name="Garbe J."/>
        </authorList>
    </citation>
    <scope>NUCLEOTIDE SEQUENCE</scope>
    <source>
        <strain evidence="2">Duluth1</strain>
        <tissue evidence="2">Whole animal</tissue>
    </source>
</reference>
<evidence type="ECO:0000313" key="3">
    <source>
        <dbReference type="Proteomes" id="UP000828390"/>
    </source>
</evidence>
<dbReference type="AlphaFoldDB" id="A0A9D4KMQ1"/>
<keyword evidence="3" id="KW-1185">Reference proteome</keyword>
<accession>A0A9D4KMQ1</accession>
<comment type="caution">
    <text evidence="2">The sequence shown here is derived from an EMBL/GenBank/DDBJ whole genome shotgun (WGS) entry which is preliminary data.</text>
</comment>
<organism evidence="2 3">
    <name type="scientific">Dreissena polymorpha</name>
    <name type="common">Zebra mussel</name>
    <name type="synonym">Mytilus polymorpha</name>
    <dbReference type="NCBI Taxonomy" id="45954"/>
    <lineage>
        <taxon>Eukaryota</taxon>
        <taxon>Metazoa</taxon>
        <taxon>Spiralia</taxon>
        <taxon>Lophotrochozoa</taxon>
        <taxon>Mollusca</taxon>
        <taxon>Bivalvia</taxon>
        <taxon>Autobranchia</taxon>
        <taxon>Heteroconchia</taxon>
        <taxon>Euheterodonta</taxon>
        <taxon>Imparidentia</taxon>
        <taxon>Neoheterodontei</taxon>
        <taxon>Myida</taxon>
        <taxon>Dreissenoidea</taxon>
        <taxon>Dreissenidae</taxon>
        <taxon>Dreissena</taxon>
    </lineage>
</organism>
<protein>
    <submittedName>
        <fullName evidence="2">Uncharacterized protein</fullName>
    </submittedName>
</protein>
<feature type="region of interest" description="Disordered" evidence="1">
    <location>
        <begin position="81"/>
        <end position="100"/>
    </location>
</feature>
<proteinExistence type="predicted"/>
<sequence>MKSGTIKQEKCDAPDGHVFKQIGTILELIQEIIRTNVLTKFHEDWTINVTPRVKNCLAPWGPYFSTNFHEDQTINVISQSFNEANLDETPRTKGDHKSSP</sequence>
<gene>
    <name evidence="2" type="ORF">DPMN_115977</name>
</gene>
<name>A0A9D4KMQ1_DREPO</name>
<dbReference type="EMBL" id="JAIWYP010000004">
    <property type="protein sequence ID" value="KAH3842481.1"/>
    <property type="molecule type" value="Genomic_DNA"/>
</dbReference>
<dbReference type="Proteomes" id="UP000828390">
    <property type="component" value="Unassembled WGS sequence"/>
</dbReference>
<reference evidence="2" key="1">
    <citation type="journal article" date="2019" name="bioRxiv">
        <title>The Genome of the Zebra Mussel, Dreissena polymorpha: A Resource for Invasive Species Research.</title>
        <authorList>
            <person name="McCartney M.A."/>
            <person name="Auch B."/>
            <person name="Kono T."/>
            <person name="Mallez S."/>
            <person name="Zhang Y."/>
            <person name="Obille A."/>
            <person name="Becker A."/>
            <person name="Abrahante J.E."/>
            <person name="Garbe J."/>
            <person name="Badalamenti J.P."/>
            <person name="Herman A."/>
            <person name="Mangelson H."/>
            <person name="Liachko I."/>
            <person name="Sullivan S."/>
            <person name="Sone E.D."/>
            <person name="Koren S."/>
            <person name="Silverstein K.A.T."/>
            <person name="Beckman K.B."/>
            <person name="Gohl D.M."/>
        </authorList>
    </citation>
    <scope>NUCLEOTIDE SEQUENCE</scope>
    <source>
        <strain evidence="2">Duluth1</strain>
        <tissue evidence="2">Whole animal</tissue>
    </source>
</reference>
<evidence type="ECO:0000313" key="2">
    <source>
        <dbReference type="EMBL" id="KAH3842481.1"/>
    </source>
</evidence>